<reference evidence="2" key="3">
    <citation type="journal article" date="2017" name="Nature">
        <title>Genome sequence of the progenitor of the wheat D genome Aegilops tauschii.</title>
        <authorList>
            <person name="Luo M.C."/>
            <person name="Gu Y.Q."/>
            <person name="Puiu D."/>
            <person name="Wang H."/>
            <person name="Twardziok S.O."/>
            <person name="Deal K.R."/>
            <person name="Huo N."/>
            <person name="Zhu T."/>
            <person name="Wang L."/>
            <person name="Wang Y."/>
            <person name="McGuire P.E."/>
            <person name="Liu S."/>
            <person name="Long H."/>
            <person name="Ramasamy R.K."/>
            <person name="Rodriguez J.C."/>
            <person name="Van S.L."/>
            <person name="Yuan L."/>
            <person name="Wang Z."/>
            <person name="Xia Z."/>
            <person name="Xiao L."/>
            <person name="Anderson O.D."/>
            <person name="Ouyang S."/>
            <person name="Liang Y."/>
            <person name="Zimin A.V."/>
            <person name="Pertea G."/>
            <person name="Qi P."/>
            <person name="Bennetzen J.L."/>
            <person name="Dai X."/>
            <person name="Dawson M.W."/>
            <person name="Muller H.G."/>
            <person name="Kugler K."/>
            <person name="Rivarola-Duarte L."/>
            <person name="Spannagl M."/>
            <person name="Mayer K.F.X."/>
            <person name="Lu F.H."/>
            <person name="Bevan M.W."/>
            <person name="Leroy P."/>
            <person name="Li P."/>
            <person name="You F.M."/>
            <person name="Sun Q."/>
            <person name="Liu Z."/>
            <person name="Lyons E."/>
            <person name="Wicker T."/>
            <person name="Salzberg S.L."/>
            <person name="Devos K.M."/>
            <person name="Dvorak J."/>
        </authorList>
    </citation>
    <scope>NUCLEOTIDE SEQUENCE [LARGE SCALE GENOMIC DNA]</scope>
    <source>
        <strain evidence="2">cv. AL8/78</strain>
    </source>
</reference>
<reference evidence="3" key="2">
    <citation type="journal article" date="2017" name="Nat. Plants">
        <title>The Aegilops tauschii genome reveals multiple impacts of transposons.</title>
        <authorList>
            <person name="Zhao G."/>
            <person name="Zou C."/>
            <person name="Li K."/>
            <person name="Wang K."/>
            <person name="Li T."/>
            <person name="Gao L."/>
            <person name="Zhang X."/>
            <person name="Wang H."/>
            <person name="Yang Z."/>
            <person name="Liu X."/>
            <person name="Jiang W."/>
            <person name="Mao L."/>
            <person name="Kong X."/>
            <person name="Jiao Y."/>
            <person name="Jia J."/>
        </authorList>
    </citation>
    <scope>NUCLEOTIDE SEQUENCE [LARGE SCALE GENOMIC DNA]</scope>
    <source>
        <strain evidence="3">cv. AL8/78</strain>
    </source>
</reference>
<reference evidence="3" key="1">
    <citation type="journal article" date="2014" name="Science">
        <title>Ancient hybridizations among the ancestral genomes of bread wheat.</title>
        <authorList>
            <consortium name="International Wheat Genome Sequencing Consortium,"/>
            <person name="Marcussen T."/>
            <person name="Sandve S.R."/>
            <person name="Heier L."/>
            <person name="Spannagl M."/>
            <person name="Pfeifer M."/>
            <person name="Jakobsen K.S."/>
            <person name="Wulff B.B."/>
            <person name="Steuernagel B."/>
            <person name="Mayer K.F."/>
            <person name="Olsen O.A."/>
        </authorList>
    </citation>
    <scope>NUCLEOTIDE SEQUENCE [LARGE SCALE GENOMIC DNA]</scope>
    <source>
        <strain evidence="3">cv. AL8/78</strain>
    </source>
</reference>
<dbReference type="Gramene" id="AET2Gv21268500.1">
    <property type="protein sequence ID" value="AET2Gv21268500.1"/>
    <property type="gene ID" value="AET2Gv21268500"/>
</dbReference>
<evidence type="ECO:0000256" key="1">
    <source>
        <dbReference type="SAM" id="MobiDB-lite"/>
    </source>
</evidence>
<feature type="compositionally biased region" description="Basic and acidic residues" evidence="1">
    <location>
        <begin position="128"/>
        <end position="138"/>
    </location>
</feature>
<proteinExistence type="predicted"/>
<evidence type="ECO:0000313" key="3">
    <source>
        <dbReference type="Proteomes" id="UP000015105"/>
    </source>
</evidence>
<accession>A0A453DJF6</accession>
<reference evidence="2" key="5">
    <citation type="journal article" date="2021" name="G3 (Bethesda)">
        <title>Aegilops tauschii genome assembly Aet v5.0 features greater sequence contiguity and improved annotation.</title>
        <authorList>
            <person name="Wang L."/>
            <person name="Zhu T."/>
            <person name="Rodriguez J.C."/>
            <person name="Deal K.R."/>
            <person name="Dubcovsky J."/>
            <person name="McGuire P.E."/>
            <person name="Lux T."/>
            <person name="Spannagl M."/>
            <person name="Mayer K.F.X."/>
            <person name="Baldrich P."/>
            <person name="Meyers B.C."/>
            <person name="Huo N."/>
            <person name="Gu Y.Q."/>
            <person name="Zhou H."/>
            <person name="Devos K.M."/>
            <person name="Bennetzen J.L."/>
            <person name="Unver T."/>
            <person name="Budak H."/>
            <person name="Gulick P.J."/>
            <person name="Galiba G."/>
            <person name="Kalapos B."/>
            <person name="Nelson D.R."/>
            <person name="Li P."/>
            <person name="You F.M."/>
            <person name="Luo M.C."/>
            <person name="Dvorak J."/>
        </authorList>
    </citation>
    <scope>NUCLEOTIDE SEQUENCE [LARGE SCALE GENOMIC DNA]</scope>
    <source>
        <strain evidence="2">cv. AL8/78</strain>
    </source>
</reference>
<feature type="region of interest" description="Disordered" evidence="1">
    <location>
        <begin position="38"/>
        <end position="68"/>
    </location>
</feature>
<keyword evidence="3" id="KW-1185">Reference proteome</keyword>
<organism evidence="2 3">
    <name type="scientific">Aegilops tauschii subsp. strangulata</name>
    <name type="common">Goatgrass</name>
    <dbReference type="NCBI Taxonomy" id="200361"/>
    <lineage>
        <taxon>Eukaryota</taxon>
        <taxon>Viridiplantae</taxon>
        <taxon>Streptophyta</taxon>
        <taxon>Embryophyta</taxon>
        <taxon>Tracheophyta</taxon>
        <taxon>Spermatophyta</taxon>
        <taxon>Magnoliopsida</taxon>
        <taxon>Liliopsida</taxon>
        <taxon>Poales</taxon>
        <taxon>Poaceae</taxon>
        <taxon>BOP clade</taxon>
        <taxon>Pooideae</taxon>
        <taxon>Triticodae</taxon>
        <taxon>Triticeae</taxon>
        <taxon>Triticinae</taxon>
        <taxon>Aegilops</taxon>
    </lineage>
</organism>
<dbReference type="EnsemblPlants" id="AET2Gv21268500.2">
    <property type="protein sequence ID" value="AET2Gv21268500.2"/>
    <property type="gene ID" value="AET2Gv21268500"/>
</dbReference>
<protein>
    <submittedName>
        <fullName evidence="2">Uncharacterized protein</fullName>
    </submittedName>
</protein>
<sequence length="138" mass="15324">HLFPFPQIEPSHPSSSTDTAAAAAPLVDLRARNWIYGAGASRSGRLPPDTSDARGRHHLPPFGTNIDDACASRSKAPVCRGRRHLPPQQQIQRRTPILVHCDAWQRQAQEEEVLSKGPPKHRAPPLHDASRWRAWEGS</sequence>
<reference evidence="2" key="4">
    <citation type="submission" date="2019-03" db="UniProtKB">
        <authorList>
            <consortium name="EnsemblPlants"/>
        </authorList>
    </citation>
    <scope>IDENTIFICATION</scope>
</reference>
<dbReference type="Proteomes" id="UP000015105">
    <property type="component" value="Chromosome 2D"/>
</dbReference>
<dbReference type="AlphaFoldDB" id="A0A453DJF6"/>
<dbReference type="Gramene" id="AET2Gv21268500.2">
    <property type="protein sequence ID" value="AET2Gv21268500.2"/>
    <property type="gene ID" value="AET2Gv21268500"/>
</dbReference>
<feature type="region of interest" description="Disordered" evidence="1">
    <location>
        <begin position="108"/>
        <end position="138"/>
    </location>
</feature>
<dbReference type="EnsemblPlants" id="AET2Gv21268500.1">
    <property type="protein sequence ID" value="AET2Gv21268500.1"/>
    <property type="gene ID" value="AET2Gv21268500"/>
</dbReference>
<evidence type="ECO:0000313" key="2">
    <source>
        <dbReference type="EnsemblPlants" id="AET2Gv21268500.2"/>
    </source>
</evidence>
<name>A0A453DJF6_AEGTS</name>
<feature type="region of interest" description="Disordered" evidence="1">
    <location>
        <begin position="1"/>
        <end position="20"/>
    </location>
</feature>